<dbReference type="GO" id="GO:0003735">
    <property type="term" value="F:structural constituent of ribosome"/>
    <property type="evidence" value="ECO:0007669"/>
    <property type="project" value="InterPro"/>
</dbReference>
<proteinExistence type="inferred from homology"/>
<dbReference type="InterPro" id="IPR014722">
    <property type="entry name" value="Rib_uL2_dom2"/>
</dbReference>
<evidence type="ECO:0000256" key="2">
    <source>
        <dbReference type="ARBA" id="ARBA00022980"/>
    </source>
</evidence>
<dbReference type="InterPro" id="IPR003256">
    <property type="entry name" value="Ribosomal_uL24"/>
</dbReference>
<gene>
    <name evidence="4" type="ORF">CC86DRAFT_339661</name>
</gene>
<dbReference type="EMBL" id="MU006216">
    <property type="protein sequence ID" value="KAF2833970.1"/>
    <property type="molecule type" value="Genomic_DNA"/>
</dbReference>
<protein>
    <recommendedName>
        <fullName evidence="6">KOW domain-containing protein</fullName>
    </recommendedName>
</protein>
<dbReference type="InterPro" id="IPR041988">
    <property type="entry name" value="Ribosomal_uL24_KOW"/>
</dbReference>
<evidence type="ECO:0008006" key="6">
    <source>
        <dbReference type="Google" id="ProtNLM"/>
    </source>
</evidence>
<reference evidence="4" key="1">
    <citation type="journal article" date="2020" name="Stud. Mycol.">
        <title>101 Dothideomycetes genomes: a test case for predicting lifestyles and emergence of pathogens.</title>
        <authorList>
            <person name="Haridas S."/>
            <person name="Albert R."/>
            <person name="Binder M."/>
            <person name="Bloem J."/>
            <person name="Labutti K."/>
            <person name="Salamov A."/>
            <person name="Andreopoulos B."/>
            <person name="Baker S."/>
            <person name="Barry K."/>
            <person name="Bills G."/>
            <person name="Bluhm B."/>
            <person name="Cannon C."/>
            <person name="Castanera R."/>
            <person name="Culley D."/>
            <person name="Daum C."/>
            <person name="Ezra D."/>
            <person name="Gonzalez J."/>
            <person name="Henrissat B."/>
            <person name="Kuo A."/>
            <person name="Liang C."/>
            <person name="Lipzen A."/>
            <person name="Lutzoni F."/>
            <person name="Magnuson J."/>
            <person name="Mondo S."/>
            <person name="Nolan M."/>
            <person name="Ohm R."/>
            <person name="Pangilinan J."/>
            <person name="Park H.-J."/>
            <person name="Ramirez L."/>
            <person name="Alfaro M."/>
            <person name="Sun H."/>
            <person name="Tritt A."/>
            <person name="Yoshinaga Y."/>
            <person name="Zwiers L.-H."/>
            <person name="Turgeon B."/>
            <person name="Goodwin S."/>
            <person name="Spatafora J."/>
            <person name="Crous P."/>
            <person name="Grigoriev I."/>
        </authorList>
    </citation>
    <scope>NUCLEOTIDE SEQUENCE</scope>
    <source>
        <strain evidence="4">CBS 113818</strain>
    </source>
</reference>
<name>A0A6A7AL31_9PLEO</name>
<keyword evidence="5" id="KW-1185">Reference proteome</keyword>
<evidence type="ECO:0000313" key="5">
    <source>
        <dbReference type="Proteomes" id="UP000799424"/>
    </source>
</evidence>
<evidence type="ECO:0000256" key="3">
    <source>
        <dbReference type="ARBA" id="ARBA00023274"/>
    </source>
</evidence>
<dbReference type="GO" id="GO:0005840">
    <property type="term" value="C:ribosome"/>
    <property type="evidence" value="ECO:0007669"/>
    <property type="project" value="UniProtKB-KW"/>
</dbReference>
<dbReference type="GO" id="GO:0003723">
    <property type="term" value="F:RNA binding"/>
    <property type="evidence" value="ECO:0007669"/>
    <property type="project" value="InterPro"/>
</dbReference>
<dbReference type="PANTHER" id="PTHR12903">
    <property type="entry name" value="MITOCHONDRIAL RIBOSOMAL PROTEIN L24"/>
    <property type="match status" value="1"/>
</dbReference>
<dbReference type="CDD" id="cd06089">
    <property type="entry name" value="KOW_RPL26"/>
    <property type="match status" value="1"/>
</dbReference>
<keyword evidence="3" id="KW-0687">Ribonucleoprotein</keyword>
<keyword evidence="2" id="KW-0689">Ribosomal protein</keyword>
<sequence length="523" mass="59780">MSQLVVKPGRNVARQARRNKDIRKVEGAIIWHARERKKRQKVAQERWDSKQALLQHAKWKKDNIDNVKRKALQNVREDWQLGPLRPNRAIGEGADKYGALTGRQLQKPEIPVHMHRDRNEARRKWGLELEYPLIVDSKKYFHIEKDDRVVVVNGREKGKIGLVQDIVARTHEIIVTGVNKQYYDSDVFNNGGEDVGPKRANEVPIPMNDVRLVVPYEMTEILRLFDKATGNVEETLTKVCKDVIVDKVFMERHTTGIDPFTGKDYGDAEIPKDHQYDPRTSLPIFHRYIAGTQHRIEWPWEKPKVVEDTGLIEEDTPDRPGFLSRTWSTVRHPINSLKSMTSKKPENKAPKAADGEAMFTAKRLEDAKQQASIKKLPKSKDPGLAAAYDDIDTTRNIVEDADSMAYTLVAPPFPDTLGAELRDDIASFERAALEDKDSPRPLKFKRRSRMGDLMGGIARAKLLAAQKMKTPMQLRWEMEQARKIKKKETEPLVSTSELLEALNRHRAAQKVVKGPVEKVEGVE</sequence>
<dbReference type="Proteomes" id="UP000799424">
    <property type="component" value="Unassembled WGS sequence"/>
</dbReference>
<dbReference type="OrthoDB" id="359154at2759"/>
<dbReference type="InterPro" id="IPR005825">
    <property type="entry name" value="Ribosomal_uL24_CS"/>
</dbReference>
<dbReference type="AlphaFoldDB" id="A0A6A7AL31"/>
<dbReference type="InterPro" id="IPR008991">
    <property type="entry name" value="Translation_prot_SH3-like_sf"/>
</dbReference>
<dbReference type="SUPFAM" id="SSF50104">
    <property type="entry name" value="Translation proteins SH3-like domain"/>
    <property type="match status" value="1"/>
</dbReference>
<accession>A0A6A7AL31</accession>
<dbReference type="GO" id="GO:0006412">
    <property type="term" value="P:translation"/>
    <property type="evidence" value="ECO:0007669"/>
    <property type="project" value="InterPro"/>
</dbReference>
<evidence type="ECO:0000256" key="1">
    <source>
        <dbReference type="ARBA" id="ARBA00010618"/>
    </source>
</evidence>
<dbReference type="GO" id="GO:1990904">
    <property type="term" value="C:ribonucleoprotein complex"/>
    <property type="evidence" value="ECO:0007669"/>
    <property type="project" value="UniProtKB-KW"/>
</dbReference>
<evidence type="ECO:0000313" key="4">
    <source>
        <dbReference type="EMBL" id="KAF2833970.1"/>
    </source>
</evidence>
<comment type="similarity">
    <text evidence="1">Belongs to the universal ribosomal protein uL24 family.</text>
</comment>
<dbReference type="PROSITE" id="PS01108">
    <property type="entry name" value="RIBOSOMAL_L24"/>
    <property type="match status" value="1"/>
</dbReference>
<organism evidence="4 5">
    <name type="scientific">Ophiobolus disseminans</name>
    <dbReference type="NCBI Taxonomy" id="1469910"/>
    <lineage>
        <taxon>Eukaryota</taxon>
        <taxon>Fungi</taxon>
        <taxon>Dikarya</taxon>
        <taxon>Ascomycota</taxon>
        <taxon>Pezizomycotina</taxon>
        <taxon>Dothideomycetes</taxon>
        <taxon>Pleosporomycetidae</taxon>
        <taxon>Pleosporales</taxon>
        <taxon>Pleosporineae</taxon>
        <taxon>Phaeosphaeriaceae</taxon>
        <taxon>Ophiobolus</taxon>
    </lineage>
</organism>
<dbReference type="Gene3D" id="2.30.30.30">
    <property type="match status" value="1"/>
</dbReference>